<feature type="signal peptide" evidence="2">
    <location>
        <begin position="1"/>
        <end position="20"/>
    </location>
</feature>
<dbReference type="Pfam" id="PF13663">
    <property type="entry name" value="DUF4148"/>
    <property type="match status" value="1"/>
</dbReference>
<sequence>MKLRALATVALFALAGSAVAADAGQAKTRDEVRAELAQTYAQNPAAIGALSGEFPAAASNVPFGKTRAEVRAELNEAYASNPAELSANSGEATHAVTAPAKAGKATRAARGNASEDQEKARLYPA</sequence>
<dbReference type="EMBL" id="FZOT01000001">
    <property type="protein sequence ID" value="SNS21539.1"/>
    <property type="molecule type" value="Genomic_DNA"/>
</dbReference>
<accession>A0A239CNL5</accession>
<feature type="compositionally biased region" description="Basic and acidic residues" evidence="1">
    <location>
        <begin position="116"/>
        <end position="125"/>
    </location>
</feature>
<dbReference type="Proteomes" id="UP000198284">
    <property type="component" value="Unassembled WGS sequence"/>
</dbReference>
<feature type="region of interest" description="Disordered" evidence="1">
    <location>
        <begin position="84"/>
        <end position="125"/>
    </location>
</feature>
<protein>
    <recommendedName>
        <fullName evidence="5">DUF4148 domain-containing protein</fullName>
    </recommendedName>
</protein>
<organism evidence="3 4">
    <name type="scientific">Noviherbaspirillum humi</name>
    <dbReference type="NCBI Taxonomy" id="1688639"/>
    <lineage>
        <taxon>Bacteria</taxon>
        <taxon>Pseudomonadati</taxon>
        <taxon>Pseudomonadota</taxon>
        <taxon>Betaproteobacteria</taxon>
        <taxon>Burkholderiales</taxon>
        <taxon>Oxalobacteraceae</taxon>
        <taxon>Noviherbaspirillum</taxon>
    </lineage>
</organism>
<gene>
    <name evidence="3" type="ORF">SAMN06265795_101558</name>
</gene>
<proteinExistence type="predicted"/>
<feature type="chain" id="PRO_5013280524" description="DUF4148 domain-containing protein" evidence="2">
    <location>
        <begin position="21"/>
        <end position="125"/>
    </location>
</feature>
<dbReference type="AlphaFoldDB" id="A0A239CNL5"/>
<feature type="compositionally biased region" description="Low complexity" evidence="1">
    <location>
        <begin position="97"/>
        <end position="112"/>
    </location>
</feature>
<keyword evidence="4" id="KW-1185">Reference proteome</keyword>
<evidence type="ECO:0008006" key="5">
    <source>
        <dbReference type="Google" id="ProtNLM"/>
    </source>
</evidence>
<reference evidence="3 4" key="1">
    <citation type="submission" date="2017-06" db="EMBL/GenBank/DDBJ databases">
        <authorList>
            <person name="Kim H.J."/>
            <person name="Triplett B.A."/>
        </authorList>
    </citation>
    <scope>NUCLEOTIDE SEQUENCE [LARGE SCALE GENOMIC DNA]</scope>
    <source>
        <strain evidence="3 4">U15</strain>
    </source>
</reference>
<evidence type="ECO:0000256" key="1">
    <source>
        <dbReference type="SAM" id="MobiDB-lite"/>
    </source>
</evidence>
<name>A0A239CNL5_9BURK</name>
<evidence type="ECO:0000313" key="4">
    <source>
        <dbReference type="Proteomes" id="UP000198284"/>
    </source>
</evidence>
<dbReference type="InterPro" id="IPR025421">
    <property type="entry name" value="DUF4148"/>
</dbReference>
<keyword evidence="2" id="KW-0732">Signal</keyword>
<evidence type="ECO:0000256" key="2">
    <source>
        <dbReference type="SAM" id="SignalP"/>
    </source>
</evidence>
<dbReference type="RefSeq" id="WP_089397738.1">
    <property type="nucleotide sequence ID" value="NZ_FZOT01000001.1"/>
</dbReference>
<evidence type="ECO:0000313" key="3">
    <source>
        <dbReference type="EMBL" id="SNS21539.1"/>
    </source>
</evidence>